<evidence type="ECO:0000256" key="4">
    <source>
        <dbReference type="ARBA" id="ARBA00022695"/>
    </source>
</evidence>
<evidence type="ECO:0000256" key="3">
    <source>
        <dbReference type="ARBA" id="ARBA00022679"/>
    </source>
</evidence>
<comment type="similarity">
    <text evidence="1">Belongs to the DNA polymerase type-B family.</text>
</comment>
<dbReference type="Proteomes" id="UP000032408">
    <property type="component" value="Chromosome"/>
</dbReference>
<evidence type="ECO:0000256" key="8">
    <source>
        <dbReference type="ARBA" id="ARBA00049244"/>
    </source>
</evidence>
<keyword evidence="7" id="KW-0238">DNA-binding</keyword>
<gene>
    <name evidence="10" type="ORF">NADRNF5_1368</name>
</gene>
<sequence length="594" mass="69595">MAESIPVTDYKDLGRLRTKRPQNRNSAYSKLRKINALDTETRHGDIFLIADSDGLFLDNITPESVIQFLFSKKYQNTWNFFYNLAYDAEVILKLLDQELFRYNLSRKLEFHWNDFKLEYIPSKLLRIKKGHHSVLFFDIAQFFGKSLAAAYEENIESLPEEYLSLKTKRAEFSKWFYSHNKKKIRNYCIQDCILTKKLAEHWISLFHNAFSFYPAKWPSSGYLAEKVLINNDVFFPKFDSIPYSIQDLAFRSYFGGRFEMIKRGFVGKSYLYDINSAYPYAISQLPDLDNGKWVKRKSIHEKAKLGFFKILADIPDDEIIPPFAFRANQNILFPSGKFITYCTLAELQACRDDSQYRILEGYQFVPNNTIKPYCKFIESLYEKRIKLKNENNPLEKPFKIILNSIYGKTGQKVNRIIGNLFNPVIFASITGHTRAQLYRFITENNLEKQTIAFATDSICVTKKLNINSKKLGEFSFDGAANDTFYLQNGFYRFNGVWKQRGFGKLGSKEIEHLETFEKDDKLFYKIAIKRNTRLRSGIIQNNIKDIGKIMTITKKVNLNADRKRLWLGKINDINQKQYNNSMPISLNHFTKEQI</sequence>
<accession>A0A0D5C2M4</accession>
<evidence type="ECO:0000256" key="5">
    <source>
        <dbReference type="ARBA" id="ARBA00022705"/>
    </source>
</evidence>
<dbReference type="GeneID" id="24820558"/>
<name>A0A0D5C2M4_9ARCH</name>
<evidence type="ECO:0000256" key="2">
    <source>
        <dbReference type="ARBA" id="ARBA00012417"/>
    </source>
</evidence>
<dbReference type="Pfam" id="PF03175">
    <property type="entry name" value="DNA_pol_B_2"/>
    <property type="match status" value="1"/>
</dbReference>
<evidence type="ECO:0000256" key="6">
    <source>
        <dbReference type="ARBA" id="ARBA00022932"/>
    </source>
</evidence>
<evidence type="ECO:0000256" key="7">
    <source>
        <dbReference type="ARBA" id="ARBA00023125"/>
    </source>
</evidence>
<dbReference type="KEGG" id="nin:NADRNF5_1368"/>
<dbReference type="GO" id="GO:0003677">
    <property type="term" value="F:DNA binding"/>
    <property type="evidence" value="ECO:0007669"/>
    <property type="project" value="UniProtKB-KW"/>
</dbReference>
<evidence type="ECO:0000313" key="11">
    <source>
        <dbReference type="Proteomes" id="UP000032408"/>
    </source>
</evidence>
<keyword evidence="6" id="KW-0239">DNA-directed DNA polymerase</keyword>
<reference evidence="10 11" key="2">
    <citation type="journal article" date="2016" name="ISME J.">
        <title>Physiological and genomic characterization of two novel marine thaumarchaeal strains indicates niche differentiation.</title>
        <authorList>
            <person name="Bayer B."/>
            <person name="Vojvoda J."/>
            <person name="Offre P."/>
            <person name="Alves R.J."/>
            <person name="Elisabeth N.H."/>
            <person name="Garcia J.A."/>
            <person name="Volland J.M."/>
            <person name="Srivastava A."/>
            <person name="Schleper C."/>
            <person name="Herndl G.J."/>
        </authorList>
    </citation>
    <scope>NUCLEOTIDE SEQUENCE [LARGE SCALE GENOMIC DNA]</scope>
    <source>
        <strain evidence="10 11">NF5</strain>
    </source>
</reference>
<evidence type="ECO:0000256" key="1">
    <source>
        <dbReference type="ARBA" id="ARBA00005755"/>
    </source>
</evidence>
<comment type="catalytic activity">
    <reaction evidence="8">
        <text>DNA(n) + a 2'-deoxyribonucleoside 5'-triphosphate = DNA(n+1) + diphosphate</text>
        <dbReference type="Rhea" id="RHEA:22508"/>
        <dbReference type="Rhea" id="RHEA-COMP:17339"/>
        <dbReference type="Rhea" id="RHEA-COMP:17340"/>
        <dbReference type="ChEBI" id="CHEBI:33019"/>
        <dbReference type="ChEBI" id="CHEBI:61560"/>
        <dbReference type="ChEBI" id="CHEBI:173112"/>
        <dbReference type="EC" id="2.7.7.7"/>
    </reaction>
</comment>
<feature type="domain" description="DNA-directed DNA polymerase family B mitochondria/virus" evidence="9">
    <location>
        <begin position="159"/>
        <end position="414"/>
    </location>
</feature>
<dbReference type="GO" id="GO:0000166">
    <property type="term" value="F:nucleotide binding"/>
    <property type="evidence" value="ECO:0007669"/>
    <property type="project" value="InterPro"/>
</dbReference>
<dbReference type="STRING" id="1580092.NADRNF5_1368"/>
<dbReference type="HOGENOM" id="CLU_459023_0_0_2"/>
<keyword evidence="3" id="KW-0808">Transferase</keyword>
<evidence type="ECO:0000313" key="10">
    <source>
        <dbReference type="EMBL" id="AJW71054.1"/>
    </source>
</evidence>
<organism evidence="10 11">
    <name type="scientific">Nitrosopumilus adriaticus</name>
    <dbReference type="NCBI Taxonomy" id="1580092"/>
    <lineage>
        <taxon>Archaea</taxon>
        <taxon>Nitrososphaerota</taxon>
        <taxon>Nitrososphaeria</taxon>
        <taxon>Nitrosopumilales</taxon>
        <taxon>Nitrosopumilaceae</taxon>
        <taxon>Nitrosopumilus</taxon>
    </lineage>
</organism>
<dbReference type="RefSeq" id="WP_048116350.1">
    <property type="nucleotide sequence ID" value="NZ_CP011070.1"/>
</dbReference>
<dbReference type="GO" id="GO:0006260">
    <property type="term" value="P:DNA replication"/>
    <property type="evidence" value="ECO:0007669"/>
    <property type="project" value="UniProtKB-KW"/>
</dbReference>
<reference evidence="11" key="1">
    <citation type="submission" date="2015-03" db="EMBL/GenBank/DDBJ databases">
        <title>Characterization of two novel Thaumarchaeota isolated from the Northern Adriatic Sea.</title>
        <authorList>
            <person name="Bayer B."/>
            <person name="Vojvoda J."/>
            <person name="Offre P."/>
            <person name="Srivastava A."/>
            <person name="Elisabeth N."/>
            <person name="Garcia J.A.L."/>
            <person name="Schleper C."/>
            <person name="Herndl G.J."/>
        </authorList>
    </citation>
    <scope>NUCLEOTIDE SEQUENCE [LARGE SCALE GENOMIC DNA]</scope>
    <source>
        <strain evidence="11">NF5</strain>
    </source>
</reference>
<keyword evidence="5" id="KW-0235">DNA replication</keyword>
<dbReference type="InterPro" id="IPR012337">
    <property type="entry name" value="RNaseH-like_sf"/>
</dbReference>
<dbReference type="InterPro" id="IPR043502">
    <property type="entry name" value="DNA/RNA_pol_sf"/>
</dbReference>
<keyword evidence="11" id="KW-1185">Reference proteome</keyword>
<dbReference type="SUPFAM" id="SSF53098">
    <property type="entry name" value="Ribonuclease H-like"/>
    <property type="match status" value="1"/>
</dbReference>
<dbReference type="AlphaFoldDB" id="A0A0D5C2M4"/>
<evidence type="ECO:0000259" key="9">
    <source>
        <dbReference type="Pfam" id="PF03175"/>
    </source>
</evidence>
<dbReference type="InterPro" id="IPR004868">
    <property type="entry name" value="DNA-dir_DNA_pol_B_mt/vir"/>
</dbReference>
<dbReference type="EC" id="2.7.7.7" evidence="2"/>
<dbReference type="EMBL" id="CP011070">
    <property type="protein sequence ID" value="AJW71054.1"/>
    <property type="molecule type" value="Genomic_DNA"/>
</dbReference>
<proteinExistence type="inferred from homology"/>
<dbReference type="SUPFAM" id="SSF56672">
    <property type="entry name" value="DNA/RNA polymerases"/>
    <property type="match status" value="1"/>
</dbReference>
<protein>
    <recommendedName>
        <fullName evidence="2">DNA-directed DNA polymerase</fullName>
        <ecNumber evidence="2">2.7.7.7</ecNumber>
    </recommendedName>
</protein>
<dbReference type="OrthoDB" id="3032at2157"/>
<dbReference type="GO" id="GO:0003887">
    <property type="term" value="F:DNA-directed DNA polymerase activity"/>
    <property type="evidence" value="ECO:0007669"/>
    <property type="project" value="UniProtKB-KW"/>
</dbReference>
<keyword evidence="4" id="KW-0548">Nucleotidyltransferase</keyword>